<dbReference type="Gene3D" id="3.30.230.10">
    <property type="match status" value="1"/>
</dbReference>
<dbReference type="PROSITE" id="PS00627">
    <property type="entry name" value="GHMP_KINASES_ATP"/>
    <property type="match status" value="1"/>
</dbReference>
<dbReference type="PANTHER" id="PTHR10457">
    <property type="entry name" value="MEVALONATE KINASE/GALACTOKINASE"/>
    <property type="match status" value="1"/>
</dbReference>
<evidence type="ECO:0000256" key="5">
    <source>
        <dbReference type="ARBA" id="ARBA00022741"/>
    </source>
</evidence>
<dbReference type="GO" id="GO:0004335">
    <property type="term" value="F:galactokinase activity"/>
    <property type="evidence" value="ECO:0007669"/>
    <property type="project" value="UniProtKB-UniRule"/>
</dbReference>
<keyword evidence="4" id="KW-0479">Metal-binding</keyword>
<keyword evidence="9" id="KW-0299">Galactose metabolism</keyword>
<dbReference type="InterPro" id="IPR036554">
    <property type="entry name" value="GHMP_kinase_C_sf"/>
</dbReference>
<comment type="similarity">
    <text evidence="1">Belongs to the GHMP kinase family. GalK subfamily.</text>
</comment>
<dbReference type="Pfam" id="PF00288">
    <property type="entry name" value="GHMP_kinases_N"/>
    <property type="match status" value="1"/>
</dbReference>
<dbReference type="InterPro" id="IPR006203">
    <property type="entry name" value="GHMP_knse_ATP-bd_CS"/>
</dbReference>
<dbReference type="Pfam" id="PF10509">
    <property type="entry name" value="GalKase_gal_bdg"/>
    <property type="match status" value="1"/>
</dbReference>
<evidence type="ECO:0000256" key="6">
    <source>
        <dbReference type="ARBA" id="ARBA00022777"/>
    </source>
</evidence>
<protein>
    <recommendedName>
        <fullName evidence="11">Galactokinase</fullName>
        <ecNumber evidence="11">2.7.1.6</ecNumber>
    </recommendedName>
</protein>
<feature type="domain" description="GHMP kinase N-terminal" evidence="12">
    <location>
        <begin position="127"/>
        <end position="219"/>
    </location>
</feature>
<dbReference type="PRINTS" id="PR00473">
    <property type="entry name" value="GALCTOKINASE"/>
</dbReference>
<evidence type="ECO:0000256" key="1">
    <source>
        <dbReference type="ARBA" id="ARBA00006566"/>
    </source>
</evidence>
<evidence type="ECO:0000256" key="9">
    <source>
        <dbReference type="ARBA" id="ARBA00023144"/>
    </source>
</evidence>
<keyword evidence="16" id="KW-1185">Reference proteome</keyword>
<comment type="caution">
    <text evidence="15">The sequence shown here is derived from an EMBL/GenBank/DDBJ whole genome shotgun (WGS) entry which is preliminary data.</text>
</comment>
<evidence type="ECO:0000256" key="7">
    <source>
        <dbReference type="ARBA" id="ARBA00022840"/>
    </source>
</evidence>
<dbReference type="EMBL" id="SJPV01000001">
    <property type="protein sequence ID" value="TWU41822.1"/>
    <property type="molecule type" value="Genomic_DNA"/>
</dbReference>
<keyword evidence="10" id="KW-0119">Carbohydrate metabolism</keyword>
<dbReference type="InterPro" id="IPR000705">
    <property type="entry name" value="Galactokinase"/>
</dbReference>
<dbReference type="PROSITE" id="PS00106">
    <property type="entry name" value="GALACTOKINASE"/>
    <property type="match status" value="1"/>
</dbReference>
<evidence type="ECO:0000259" key="13">
    <source>
        <dbReference type="Pfam" id="PF08544"/>
    </source>
</evidence>
<dbReference type="GO" id="GO:0006012">
    <property type="term" value="P:galactose metabolic process"/>
    <property type="evidence" value="ECO:0007669"/>
    <property type="project" value="UniProtKB-UniRule"/>
</dbReference>
<keyword evidence="3 15" id="KW-0808">Transferase</keyword>
<dbReference type="FunFam" id="3.30.230.10:FF:000017">
    <property type="entry name" value="Galactokinase"/>
    <property type="match status" value="1"/>
</dbReference>
<evidence type="ECO:0000313" key="16">
    <source>
        <dbReference type="Proteomes" id="UP000319143"/>
    </source>
</evidence>
<evidence type="ECO:0000256" key="3">
    <source>
        <dbReference type="ARBA" id="ARBA00022679"/>
    </source>
</evidence>
<organism evidence="15 16">
    <name type="scientific">Novipirellula artificiosorum</name>
    <dbReference type="NCBI Taxonomy" id="2528016"/>
    <lineage>
        <taxon>Bacteria</taxon>
        <taxon>Pseudomonadati</taxon>
        <taxon>Planctomycetota</taxon>
        <taxon>Planctomycetia</taxon>
        <taxon>Pirellulales</taxon>
        <taxon>Pirellulaceae</taxon>
        <taxon>Novipirellula</taxon>
    </lineage>
</organism>
<dbReference type="Pfam" id="PF08544">
    <property type="entry name" value="GHMP_kinases_C"/>
    <property type="match status" value="1"/>
</dbReference>
<keyword evidence="7" id="KW-0067">ATP-binding</keyword>
<dbReference type="FunFam" id="3.30.70.890:FF:000001">
    <property type="entry name" value="Galactokinase"/>
    <property type="match status" value="1"/>
</dbReference>
<dbReference type="InterPro" id="IPR019741">
    <property type="entry name" value="Galactokinase_CS"/>
</dbReference>
<gene>
    <name evidence="15" type="primary">galK</name>
    <name evidence="15" type="ORF">Poly41_01140</name>
</gene>
<accession>A0A5C6DZ41</accession>
<dbReference type="NCBIfam" id="TIGR00131">
    <property type="entry name" value="gal_kin"/>
    <property type="match status" value="1"/>
</dbReference>
<dbReference type="GO" id="GO:0005829">
    <property type="term" value="C:cytosol"/>
    <property type="evidence" value="ECO:0007669"/>
    <property type="project" value="TreeGrafter"/>
</dbReference>
<dbReference type="InterPro" id="IPR013750">
    <property type="entry name" value="GHMP_kinase_C_dom"/>
</dbReference>
<keyword evidence="2" id="KW-0963">Cytoplasm</keyword>
<keyword evidence="8" id="KW-0460">Magnesium</keyword>
<evidence type="ECO:0000259" key="12">
    <source>
        <dbReference type="Pfam" id="PF00288"/>
    </source>
</evidence>
<dbReference type="GO" id="GO:0046872">
    <property type="term" value="F:metal ion binding"/>
    <property type="evidence" value="ECO:0007669"/>
    <property type="project" value="UniProtKB-KW"/>
</dbReference>
<dbReference type="InterPro" id="IPR019539">
    <property type="entry name" value="GalKase_N"/>
</dbReference>
<dbReference type="PIRSF" id="PIRSF000530">
    <property type="entry name" value="Galactokinase"/>
    <property type="match status" value="1"/>
</dbReference>
<evidence type="ECO:0000256" key="10">
    <source>
        <dbReference type="ARBA" id="ARBA00023277"/>
    </source>
</evidence>
<dbReference type="SUPFAM" id="SSF54211">
    <property type="entry name" value="Ribosomal protein S5 domain 2-like"/>
    <property type="match status" value="1"/>
</dbReference>
<dbReference type="InterPro" id="IPR006206">
    <property type="entry name" value="Mevalonate/galactokinase"/>
</dbReference>
<evidence type="ECO:0000313" key="15">
    <source>
        <dbReference type="EMBL" id="TWU41822.1"/>
    </source>
</evidence>
<proteinExistence type="inferred from homology"/>
<evidence type="ECO:0000256" key="2">
    <source>
        <dbReference type="ARBA" id="ARBA00022490"/>
    </source>
</evidence>
<dbReference type="PANTHER" id="PTHR10457:SF7">
    <property type="entry name" value="GALACTOKINASE-RELATED"/>
    <property type="match status" value="1"/>
</dbReference>
<evidence type="ECO:0000256" key="8">
    <source>
        <dbReference type="ARBA" id="ARBA00022842"/>
    </source>
</evidence>
<keyword evidence="6 15" id="KW-0418">Kinase</keyword>
<evidence type="ECO:0000256" key="11">
    <source>
        <dbReference type="NCBIfam" id="TIGR00131"/>
    </source>
</evidence>
<feature type="domain" description="GHMP kinase C-terminal" evidence="13">
    <location>
        <begin position="317"/>
        <end position="401"/>
    </location>
</feature>
<dbReference type="AlphaFoldDB" id="A0A5C6DZ41"/>
<dbReference type="GO" id="GO:0005524">
    <property type="term" value="F:ATP binding"/>
    <property type="evidence" value="ECO:0007669"/>
    <property type="project" value="UniProtKB-UniRule"/>
</dbReference>
<feature type="domain" description="Galactokinase N-terminal" evidence="14">
    <location>
        <begin position="41"/>
        <end position="88"/>
    </location>
</feature>
<sequence length="427" mass="46415">MPLLFQPLEPSFSAILFDMSSLEITSSTGFLGDLVERLTQTFVAEHSRPPEWVIAAPGRVNLIGEHIDYNDGFVLPMAIERYVVIAAASRNDDSRRVSLHSVNLNETAQIDLSKPLAPSTPPTWYAYVEGVVAGFLERMGPDASQQLPSMDWLIESNVPVGGGLSSSAALEVATATLLEAVTGVSLAMDEKALLCQKAEHEFAGVPCGIMDQFSSVFGQENAFMLLDCRTQELRHVPFSSNKISVLITNSNVKHELTGGEYAQRRCECDSALKKLGRPSWRDVTLEILDAGKDKLTEVEFRRGRHVVSEIDRTQKAASAIESGDWQQLGELMYASHASLRDDYEVSCDELDLLVDLANKIGPAGGIHGSRMTGGGFGGCTVTLVESDKAVEVSAIMAKQYEQQSGIKPQLFASRPALGAHKIDRANT</sequence>
<name>A0A5C6DZ41_9BACT</name>
<dbReference type="SUPFAM" id="SSF55060">
    <property type="entry name" value="GHMP Kinase, C-terminal domain"/>
    <property type="match status" value="1"/>
</dbReference>
<dbReference type="Proteomes" id="UP000319143">
    <property type="component" value="Unassembled WGS sequence"/>
</dbReference>
<evidence type="ECO:0000256" key="4">
    <source>
        <dbReference type="ARBA" id="ARBA00022723"/>
    </source>
</evidence>
<reference evidence="15 16" key="1">
    <citation type="submission" date="2019-02" db="EMBL/GenBank/DDBJ databases">
        <title>Deep-cultivation of Planctomycetes and their phenomic and genomic characterization uncovers novel biology.</title>
        <authorList>
            <person name="Wiegand S."/>
            <person name="Jogler M."/>
            <person name="Boedeker C."/>
            <person name="Pinto D."/>
            <person name="Vollmers J."/>
            <person name="Rivas-Marin E."/>
            <person name="Kohn T."/>
            <person name="Peeters S.H."/>
            <person name="Heuer A."/>
            <person name="Rast P."/>
            <person name="Oberbeckmann S."/>
            <person name="Bunk B."/>
            <person name="Jeske O."/>
            <person name="Meyerdierks A."/>
            <person name="Storesund J.E."/>
            <person name="Kallscheuer N."/>
            <person name="Luecker S."/>
            <person name="Lage O.M."/>
            <person name="Pohl T."/>
            <person name="Merkel B.J."/>
            <person name="Hornburger P."/>
            <person name="Mueller R.-W."/>
            <person name="Bruemmer F."/>
            <person name="Labrenz M."/>
            <person name="Spormann A.M."/>
            <person name="Op Den Camp H."/>
            <person name="Overmann J."/>
            <person name="Amann R."/>
            <person name="Jetten M.S.M."/>
            <person name="Mascher T."/>
            <person name="Medema M.H."/>
            <person name="Devos D.P."/>
            <person name="Kaster A.-K."/>
            <person name="Ovreas L."/>
            <person name="Rohde M."/>
            <person name="Galperin M.Y."/>
            <person name="Jogler C."/>
        </authorList>
    </citation>
    <scope>NUCLEOTIDE SEQUENCE [LARGE SCALE GENOMIC DNA]</scope>
    <source>
        <strain evidence="15 16">Poly41</strain>
    </source>
</reference>
<dbReference type="InterPro" id="IPR006204">
    <property type="entry name" value="GHMP_kinase_N_dom"/>
</dbReference>
<dbReference type="InterPro" id="IPR014721">
    <property type="entry name" value="Ribsml_uS5_D2-typ_fold_subgr"/>
</dbReference>
<dbReference type="Gene3D" id="3.30.70.890">
    <property type="entry name" value="GHMP kinase, C-terminal domain"/>
    <property type="match status" value="1"/>
</dbReference>
<dbReference type="InterPro" id="IPR020568">
    <property type="entry name" value="Ribosomal_Su5_D2-typ_SF"/>
</dbReference>
<evidence type="ECO:0000259" key="14">
    <source>
        <dbReference type="Pfam" id="PF10509"/>
    </source>
</evidence>
<dbReference type="PRINTS" id="PR00959">
    <property type="entry name" value="MEVGALKINASE"/>
</dbReference>
<dbReference type="EC" id="2.7.1.6" evidence="11"/>
<keyword evidence="5" id="KW-0547">Nucleotide-binding</keyword>